<gene>
    <name evidence="7" type="ORF">GCM10025874_20180</name>
</gene>
<dbReference type="PANTHER" id="PTHR42988:SF2">
    <property type="entry name" value="CYCLIC NUCLEOTIDE PHOSPHODIESTERASE CBUA0032-RELATED"/>
    <property type="match status" value="1"/>
</dbReference>
<evidence type="ECO:0000259" key="6">
    <source>
        <dbReference type="Pfam" id="PF00149"/>
    </source>
</evidence>
<dbReference type="Gene3D" id="3.60.21.10">
    <property type="match status" value="1"/>
</dbReference>
<evidence type="ECO:0000256" key="3">
    <source>
        <dbReference type="ARBA" id="ARBA00023004"/>
    </source>
</evidence>
<dbReference type="Pfam" id="PF00149">
    <property type="entry name" value="Metallophos"/>
    <property type="match status" value="1"/>
</dbReference>
<dbReference type="GO" id="GO:0046872">
    <property type="term" value="F:metal ion binding"/>
    <property type="evidence" value="ECO:0007669"/>
    <property type="project" value="UniProtKB-KW"/>
</dbReference>
<evidence type="ECO:0000313" key="8">
    <source>
        <dbReference type="Proteomes" id="UP001157160"/>
    </source>
</evidence>
<organism evidence="7 8">
    <name type="scientific">Arenivirga flava</name>
    <dbReference type="NCBI Taxonomy" id="1930060"/>
    <lineage>
        <taxon>Bacteria</taxon>
        <taxon>Bacillati</taxon>
        <taxon>Actinomycetota</taxon>
        <taxon>Actinomycetes</taxon>
        <taxon>Micrococcales</taxon>
        <taxon>Microbacteriaceae</taxon>
        <taxon>Arenivirga</taxon>
    </lineage>
</organism>
<keyword evidence="1" id="KW-0479">Metal-binding</keyword>
<evidence type="ECO:0000256" key="4">
    <source>
        <dbReference type="ARBA" id="ARBA00025742"/>
    </source>
</evidence>
<comment type="caution">
    <text evidence="7">The sequence shown here is derived from an EMBL/GenBank/DDBJ whole genome shotgun (WGS) entry which is preliminary data.</text>
</comment>
<dbReference type="SUPFAM" id="SSF56300">
    <property type="entry name" value="Metallo-dependent phosphatases"/>
    <property type="match status" value="1"/>
</dbReference>
<dbReference type="InterPro" id="IPR029052">
    <property type="entry name" value="Metallo-depent_PP-like"/>
</dbReference>
<dbReference type="RefSeq" id="WP_284232273.1">
    <property type="nucleotide sequence ID" value="NZ_BSUL01000001.1"/>
</dbReference>
<dbReference type="EMBL" id="BSUL01000001">
    <property type="protein sequence ID" value="GMA28765.1"/>
    <property type="molecule type" value="Genomic_DNA"/>
</dbReference>
<dbReference type="PANTHER" id="PTHR42988">
    <property type="entry name" value="PHOSPHOHYDROLASE"/>
    <property type="match status" value="1"/>
</dbReference>
<accession>A0AA37UG72</accession>
<evidence type="ECO:0000256" key="1">
    <source>
        <dbReference type="ARBA" id="ARBA00022723"/>
    </source>
</evidence>
<dbReference type="Proteomes" id="UP001157160">
    <property type="component" value="Unassembled WGS sequence"/>
</dbReference>
<dbReference type="InterPro" id="IPR050884">
    <property type="entry name" value="CNP_phosphodiesterase-III"/>
</dbReference>
<feature type="domain" description="Calcineurin-like phosphoesterase" evidence="6">
    <location>
        <begin position="5"/>
        <end position="203"/>
    </location>
</feature>
<evidence type="ECO:0000313" key="7">
    <source>
        <dbReference type="EMBL" id="GMA28765.1"/>
    </source>
</evidence>
<protein>
    <recommendedName>
        <fullName evidence="6">Calcineurin-like phosphoesterase domain-containing protein</fullName>
    </recommendedName>
</protein>
<sequence>MAGYRILHLSDTHLLADGGAHYGLVDTAANLRRVLDRAAGVGALDLVIVTGDCSDDGSRDSYAALRGMVEPWAEQRGARAVFVMGNHDLPEGFTAELGDGAGGAAPVGPVDAVVRLGGLRLVVLDSTVAGAGYGRLDPGQLARLRDELAVPAPDGTVVALHHPPVPAATELLQGLALQQPEALAEVLRGSDVRLVLAGHYHHPLVATLAGVPVVVSAAVTNLADVLGDPAVERATFSSGGTLVELDDREGCACCPSTCPCRARASRCSRSTGRRSLRSSRRPDRRRSARATLVGPEATAASALPRTHHQLGEPTAVVHQTSRCSAARWWLISTVAGCSAR</sequence>
<keyword evidence="2" id="KW-0378">Hydrolase</keyword>
<reference evidence="7 8" key="1">
    <citation type="journal article" date="2014" name="Int. J. Syst. Evol. Microbiol.">
        <title>Complete genome sequence of Corynebacterium casei LMG S-19264T (=DSM 44701T), isolated from a smear-ripened cheese.</title>
        <authorList>
            <consortium name="US DOE Joint Genome Institute (JGI-PGF)"/>
            <person name="Walter F."/>
            <person name="Albersmeier A."/>
            <person name="Kalinowski J."/>
            <person name="Ruckert C."/>
        </authorList>
    </citation>
    <scope>NUCLEOTIDE SEQUENCE [LARGE SCALE GENOMIC DNA]</scope>
    <source>
        <strain evidence="7 8">NBRC 112289</strain>
    </source>
</reference>
<keyword evidence="8" id="KW-1185">Reference proteome</keyword>
<comment type="similarity">
    <text evidence="4">Belongs to the cyclic nucleotide phosphodiesterase class-III family.</text>
</comment>
<feature type="compositionally biased region" description="Basic residues" evidence="5">
    <location>
        <begin position="271"/>
        <end position="288"/>
    </location>
</feature>
<evidence type="ECO:0000256" key="2">
    <source>
        <dbReference type="ARBA" id="ARBA00022801"/>
    </source>
</evidence>
<proteinExistence type="inferred from homology"/>
<evidence type="ECO:0000256" key="5">
    <source>
        <dbReference type="SAM" id="MobiDB-lite"/>
    </source>
</evidence>
<dbReference type="GO" id="GO:0016787">
    <property type="term" value="F:hydrolase activity"/>
    <property type="evidence" value="ECO:0007669"/>
    <property type="project" value="UniProtKB-KW"/>
</dbReference>
<dbReference type="InterPro" id="IPR004843">
    <property type="entry name" value="Calcineurin-like_PHP"/>
</dbReference>
<keyword evidence="3" id="KW-0408">Iron</keyword>
<name>A0AA37UG72_9MICO</name>
<dbReference type="AlphaFoldDB" id="A0AA37UG72"/>
<feature type="region of interest" description="Disordered" evidence="5">
    <location>
        <begin position="271"/>
        <end position="290"/>
    </location>
</feature>